<dbReference type="Proteomes" id="UP000796880">
    <property type="component" value="Unassembled WGS sequence"/>
</dbReference>
<protein>
    <submittedName>
        <fullName evidence="1">Uncharacterized protein</fullName>
    </submittedName>
</protein>
<gene>
    <name evidence="1" type="ORF">FNV43_RR27253</name>
</gene>
<dbReference type="EMBL" id="VOIH02000012">
    <property type="protein sequence ID" value="KAF3432513.1"/>
    <property type="molecule type" value="Genomic_DNA"/>
</dbReference>
<dbReference type="AlphaFoldDB" id="A0A8K0DQV9"/>
<name>A0A8K0DQV9_9ROSA</name>
<proteinExistence type="predicted"/>
<comment type="caution">
    <text evidence="1">The sequence shown here is derived from an EMBL/GenBank/DDBJ whole genome shotgun (WGS) entry which is preliminary data.</text>
</comment>
<organism evidence="1 2">
    <name type="scientific">Rhamnella rubrinervis</name>
    <dbReference type="NCBI Taxonomy" id="2594499"/>
    <lineage>
        <taxon>Eukaryota</taxon>
        <taxon>Viridiplantae</taxon>
        <taxon>Streptophyta</taxon>
        <taxon>Embryophyta</taxon>
        <taxon>Tracheophyta</taxon>
        <taxon>Spermatophyta</taxon>
        <taxon>Magnoliopsida</taxon>
        <taxon>eudicotyledons</taxon>
        <taxon>Gunneridae</taxon>
        <taxon>Pentapetalae</taxon>
        <taxon>rosids</taxon>
        <taxon>fabids</taxon>
        <taxon>Rosales</taxon>
        <taxon>Rhamnaceae</taxon>
        <taxon>rhamnoid group</taxon>
        <taxon>Rhamneae</taxon>
        <taxon>Rhamnella</taxon>
    </lineage>
</organism>
<evidence type="ECO:0000313" key="2">
    <source>
        <dbReference type="Proteomes" id="UP000796880"/>
    </source>
</evidence>
<evidence type="ECO:0000313" key="1">
    <source>
        <dbReference type="EMBL" id="KAF3432513.1"/>
    </source>
</evidence>
<accession>A0A8K0DQV9</accession>
<keyword evidence="2" id="KW-1185">Reference proteome</keyword>
<sequence>MFSILNRPFKLGAKRYAHLKSPPHCSNIHELSMQHPLRIWQQLSATWSCSAAVGNPLRWLLASQQRTRSQAAWLYERDSSASAWPSLGFLLSAARGLF</sequence>
<reference evidence="1" key="1">
    <citation type="submission" date="2020-03" db="EMBL/GenBank/DDBJ databases">
        <title>A high-quality chromosome-level genome assembly of a woody plant with both climbing and erect habits, Rhamnella rubrinervis.</title>
        <authorList>
            <person name="Lu Z."/>
            <person name="Yang Y."/>
            <person name="Zhu X."/>
            <person name="Sun Y."/>
        </authorList>
    </citation>
    <scope>NUCLEOTIDE SEQUENCE</scope>
    <source>
        <strain evidence="1">BYM</strain>
        <tissue evidence="1">Leaf</tissue>
    </source>
</reference>